<evidence type="ECO:0000256" key="4">
    <source>
        <dbReference type="ARBA" id="ARBA00022989"/>
    </source>
</evidence>
<evidence type="ECO:0000313" key="8">
    <source>
        <dbReference type="Proteomes" id="UP000003730"/>
    </source>
</evidence>
<keyword evidence="4 6" id="KW-1133">Transmembrane helix</keyword>
<dbReference type="eggNOG" id="COG1280">
    <property type="taxonomic scope" value="Bacteria"/>
</dbReference>
<keyword evidence="8" id="KW-1185">Reference proteome</keyword>
<dbReference type="Pfam" id="PF01810">
    <property type="entry name" value="LysE"/>
    <property type="match status" value="1"/>
</dbReference>
<dbReference type="RefSeq" id="WP_008639645.1">
    <property type="nucleotide sequence ID" value="NZ_AFXZ01000067.1"/>
</dbReference>
<accession>G2EHH5</accession>
<sequence>MDLALVLIFGFLATFIATLPPGLINITSAKISLNEGHTRGVMFALGACLVIIVQALIATISARYLSNHPDVVGVLRIVAMIIFALLSIYFLFIAKHNEQNKKEDDSRSKTKRFFHGMFLSGINFFPIPFQAYVAMTMASYGFMKFENLDIAAFVISSSFGAFVSLYLYMHFFEKIKDHKIASKKVMNYMIGAITGVVAIYTLISILKDL</sequence>
<feature type="transmembrane region" description="Helical" evidence="6">
    <location>
        <begin position="113"/>
        <end position="138"/>
    </location>
</feature>
<proteinExistence type="predicted"/>
<feature type="transmembrane region" description="Helical" evidence="6">
    <location>
        <begin position="150"/>
        <end position="168"/>
    </location>
</feature>
<reference evidence="7 8" key="1">
    <citation type="journal article" date="2008" name="Int. J. Syst. Evol. Microbiol.">
        <title>Bizionia argentinensis sp. nov., isolated from surface marine water in Antarctica.</title>
        <authorList>
            <person name="Bercovich A."/>
            <person name="Vazquez S.C."/>
            <person name="Yankilevich P."/>
            <person name="Coria S.H."/>
            <person name="Foti M."/>
            <person name="Hernandez E."/>
            <person name="Vidal A."/>
            <person name="Ruberto L."/>
            <person name="Melo C."/>
            <person name="Marenssi S."/>
            <person name="Criscuolo M."/>
            <person name="Memoli M."/>
            <person name="Arguelles M."/>
            <person name="Mac Cormack W.P."/>
        </authorList>
    </citation>
    <scope>NUCLEOTIDE SEQUENCE [LARGE SCALE GENOMIC DNA]</scope>
    <source>
        <strain evidence="7 8">JUB59</strain>
    </source>
</reference>
<comment type="caution">
    <text evidence="7">The sequence shown here is derived from an EMBL/GenBank/DDBJ whole genome shotgun (WGS) entry which is preliminary data.</text>
</comment>
<evidence type="ECO:0000313" key="7">
    <source>
        <dbReference type="EMBL" id="EGV42201.1"/>
    </source>
</evidence>
<protein>
    <submittedName>
        <fullName evidence="7">Lysine transporter LysE</fullName>
    </submittedName>
</protein>
<dbReference type="EMBL" id="AFXZ01000067">
    <property type="protein sequence ID" value="EGV42201.1"/>
    <property type="molecule type" value="Genomic_DNA"/>
</dbReference>
<dbReference type="STRING" id="1046627.BZARG_562"/>
<evidence type="ECO:0000256" key="3">
    <source>
        <dbReference type="ARBA" id="ARBA00022692"/>
    </source>
</evidence>
<evidence type="ECO:0000256" key="5">
    <source>
        <dbReference type="ARBA" id="ARBA00023136"/>
    </source>
</evidence>
<organism evidence="7 8">
    <name type="scientific">Bizionia argentinensis JUB59</name>
    <dbReference type="NCBI Taxonomy" id="1046627"/>
    <lineage>
        <taxon>Bacteria</taxon>
        <taxon>Pseudomonadati</taxon>
        <taxon>Bacteroidota</taxon>
        <taxon>Flavobacteriia</taxon>
        <taxon>Flavobacteriales</taxon>
        <taxon>Flavobacteriaceae</taxon>
        <taxon>Bizionia</taxon>
    </lineage>
</organism>
<dbReference type="Proteomes" id="UP000003730">
    <property type="component" value="Unassembled WGS sequence"/>
</dbReference>
<keyword evidence="3 6" id="KW-0812">Transmembrane</keyword>
<name>G2EHH5_9FLAO</name>
<dbReference type="GO" id="GO:0005886">
    <property type="term" value="C:plasma membrane"/>
    <property type="evidence" value="ECO:0007669"/>
    <property type="project" value="UniProtKB-SubCell"/>
</dbReference>
<evidence type="ECO:0000256" key="6">
    <source>
        <dbReference type="SAM" id="Phobius"/>
    </source>
</evidence>
<keyword evidence="2" id="KW-1003">Cell membrane</keyword>
<feature type="transmembrane region" description="Helical" evidence="6">
    <location>
        <begin position="71"/>
        <end position="92"/>
    </location>
</feature>
<dbReference type="AlphaFoldDB" id="G2EHH5"/>
<feature type="transmembrane region" description="Helical" evidence="6">
    <location>
        <begin position="40"/>
        <end position="65"/>
    </location>
</feature>
<dbReference type="InterPro" id="IPR001123">
    <property type="entry name" value="LeuE-type"/>
</dbReference>
<evidence type="ECO:0000256" key="2">
    <source>
        <dbReference type="ARBA" id="ARBA00022475"/>
    </source>
</evidence>
<feature type="transmembrane region" description="Helical" evidence="6">
    <location>
        <begin position="188"/>
        <end position="206"/>
    </location>
</feature>
<comment type="subcellular location">
    <subcellularLocation>
        <location evidence="1">Cell membrane</location>
        <topology evidence="1">Multi-pass membrane protein</topology>
    </subcellularLocation>
</comment>
<gene>
    <name evidence="7" type="ORF">BZARG_562</name>
</gene>
<feature type="transmembrane region" description="Helical" evidence="6">
    <location>
        <begin position="6"/>
        <end position="28"/>
    </location>
</feature>
<keyword evidence="5 6" id="KW-0472">Membrane</keyword>
<evidence type="ECO:0000256" key="1">
    <source>
        <dbReference type="ARBA" id="ARBA00004651"/>
    </source>
</evidence>
<dbReference type="OrthoDB" id="1451945at2"/>
<dbReference type="GO" id="GO:0006865">
    <property type="term" value="P:amino acid transport"/>
    <property type="evidence" value="ECO:0007669"/>
    <property type="project" value="InterPro"/>
</dbReference>